<dbReference type="InterPro" id="IPR001544">
    <property type="entry name" value="Aminotrans_IV"/>
</dbReference>
<dbReference type="CDD" id="cd00449">
    <property type="entry name" value="PLPDE_IV"/>
    <property type="match status" value="1"/>
</dbReference>
<evidence type="ECO:0000313" key="7">
    <source>
        <dbReference type="Proteomes" id="UP000198597"/>
    </source>
</evidence>
<dbReference type="EMBL" id="FNJM01000001">
    <property type="protein sequence ID" value="SDO77331.1"/>
    <property type="molecule type" value="Genomic_DNA"/>
</dbReference>
<proteinExistence type="inferred from homology"/>
<evidence type="ECO:0000313" key="6">
    <source>
        <dbReference type="EMBL" id="SDO77331.1"/>
    </source>
</evidence>
<dbReference type="GO" id="GO:0008652">
    <property type="term" value="P:amino acid biosynthetic process"/>
    <property type="evidence" value="ECO:0007669"/>
    <property type="project" value="UniProtKB-ARBA"/>
</dbReference>
<dbReference type="OrthoDB" id="9805628at2"/>
<dbReference type="GO" id="GO:0046394">
    <property type="term" value="P:carboxylic acid biosynthetic process"/>
    <property type="evidence" value="ECO:0007669"/>
    <property type="project" value="UniProtKB-ARBA"/>
</dbReference>
<gene>
    <name evidence="6" type="ORF">SAMN04488529_101383</name>
</gene>
<keyword evidence="3 5" id="KW-0663">Pyridoxal phosphate</keyword>
<keyword evidence="6" id="KW-0456">Lyase</keyword>
<dbReference type="STRING" id="94869.SAMN04488529_101383"/>
<dbReference type="Proteomes" id="UP000198597">
    <property type="component" value="Unassembled WGS sequence"/>
</dbReference>
<dbReference type="FunFam" id="3.20.10.10:FF:000002">
    <property type="entry name" value="D-alanine aminotransferase"/>
    <property type="match status" value="1"/>
</dbReference>
<dbReference type="AlphaFoldDB" id="A0A1H0MAJ1"/>
<evidence type="ECO:0000256" key="1">
    <source>
        <dbReference type="ARBA" id="ARBA00001933"/>
    </source>
</evidence>
<dbReference type="PANTHER" id="PTHR42743">
    <property type="entry name" value="AMINO-ACID AMINOTRANSFERASE"/>
    <property type="match status" value="1"/>
</dbReference>
<dbReference type="InterPro" id="IPR050571">
    <property type="entry name" value="Class-IV_PLP-Dep_Aminotrnsfr"/>
</dbReference>
<dbReference type="Gene3D" id="3.20.10.10">
    <property type="entry name" value="D-amino Acid Aminotransferase, subunit A, domain 2"/>
    <property type="match status" value="1"/>
</dbReference>
<dbReference type="InterPro" id="IPR036038">
    <property type="entry name" value="Aminotransferase-like"/>
</dbReference>
<dbReference type="InterPro" id="IPR043131">
    <property type="entry name" value="BCAT-like_N"/>
</dbReference>
<comment type="similarity">
    <text evidence="2 4">Belongs to the class-IV pyridoxal-phosphate-dependent aminotransferase family.</text>
</comment>
<dbReference type="InterPro" id="IPR043132">
    <property type="entry name" value="BCAT-like_C"/>
</dbReference>
<comment type="cofactor">
    <cofactor evidence="1 5">
        <name>pyridoxal 5'-phosphate</name>
        <dbReference type="ChEBI" id="CHEBI:597326"/>
    </cofactor>
</comment>
<evidence type="ECO:0000256" key="2">
    <source>
        <dbReference type="ARBA" id="ARBA00009320"/>
    </source>
</evidence>
<dbReference type="GO" id="GO:0005829">
    <property type="term" value="C:cytosol"/>
    <property type="evidence" value="ECO:0007669"/>
    <property type="project" value="TreeGrafter"/>
</dbReference>
<dbReference type="InterPro" id="IPR018300">
    <property type="entry name" value="Aminotrans_IV_CS"/>
</dbReference>
<dbReference type="Gene3D" id="3.30.470.10">
    <property type="match status" value="1"/>
</dbReference>
<protein>
    <submittedName>
        <fullName evidence="6">4-amino-4-deoxychorismate lyase</fullName>
    </submittedName>
</protein>
<dbReference type="PROSITE" id="PS00770">
    <property type="entry name" value="AA_TRANSFER_CLASS_4"/>
    <property type="match status" value="1"/>
</dbReference>
<evidence type="ECO:0000256" key="4">
    <source>
        <dbReference type="RuleBase" id="RU004106"/>
    </source>
</evidence>
<name>A0A1H0MAJ1_9CLOT</name>
<accession>A0A1H0MAJ1</accession>
<dbReference type="RefSeq" id="WP_089965229.1">
    <property type="nucleotide sequence ID" value="NZ_FNJM01000001.1"/>
</dbReference>
<organism evidence="6 7">
    <name type="scientific">Clostridium gasigenes</name>
    <dbReference type="NCBI Taxonomy" id="94869"/>
    <lineage>
        <taxon>Bacteria</taxon>
        <taxon>Bacillati</taxon>
        <taxon>Bacillota</taxon>
        <taxon>Clostridia</taxon>
        <taxon>Eubacteriales</taxon>
        <taxon>Clostridiaceae</taxon>
        <taxon>Clostridium</taxon>
    </lineage>
</organism>
<reference evidence="6 7" key="1">
    <citation type="submission" date="2016-10" db="EMBL/GenBank/DDBJ databases">
        <authorList>
            <person name="de Groot N.N."/>
        </authorList>
    </citation>
    <scope>NUCLEOTIDE SEQUENCE [LARGE SCALE GENOMIC DNA]</scope>
    <source>
        <strain evidence="6 7">DSM 12272</strain>
    </source>
</reference>
<evidence type="ECO:0000256" key="5">
    <source>
        <dbReference type="RuleBase" id="RU004516"/>
    </source>
</evidence>
<dbReference type="PANTHER" id="PTHR42743:SF11">
    <property type="entry name" value="AMINODEOXYCHORISMATE LYASE"/>
    <property type="match status" value="1"/>
</dbReference>
<dbReference type="GO" id="GO:0016829">
    <property type="term" value="F:lyase activity"/>
    <property type="evidence" value="ECO:0007669"/>
    <property type="project" value="UniProtKB-KW"/>
</dbReference>
<keyword evidence="7" id="KW-1185">Reference proteome</keyword>
<dbReference type="Pfam" id="PF01063">
    <property type="entry name" value="Aminotran_4"/>
    <property type="match status" value="1"/>
</dbReference>
<sequence>MRNIYFNEENITLDEGLLFGRGAFETILVKEEPILFSQHIKRLNNAIEVLKIGEKIEEKELLNKIKEYEIKDKAVKILVTQRNIIILEREINYKCEDYKKGFKLKLSKVIRNSTSSLTYIKSINYIENLMENQKAKEEGYNEVIFLNEKGFVTEGSTSNIFIIKKGIIYTPKVECGLLNGILRSFIINNFIVIEKEITLKELLESDEIFITNSLVGIMKVTSIKENSYIENNITKKIISKYKEYIG</sequence>
<dbReference type="SUPFAM" id="SSF56752">
    <property type="entry name" value="D-aminoacid aminotransferase-like PLP-dependent enzymes"/>
    <property type="match status" value="1"/>
</dbReference>
<evidence type="ECO:0000256" key="3">
    <source>
        <dbReference type="ARBA" id="ARBA00022898"/>
    </source>
</evidence>